<gene>
    <name evidence="1" type="ORF">G2W53_012412</name>
</gene>
<accession>A0A834TY18</accession>
<name>A0A834TY18_9FABA</name>
<organism evidence="1 2">
    <name type="scientific">Senna tora</name>
    <dbReference type="NCBI Taxonomy" id="362788"/>
    <lineage>
        <taxon>Eukaryota</taxon>
        <taxon>Viridiplantae</taxon>
        <taxon>Streptophyta</taxon>
        <taxon>Embryophyta</taxon>
        <taxon>Tracheophyta</taxon>
        <taxon>Spermatophyta</taxon>
        <taxon>Magnoliopsida</taxon>
        <taxon>eudicotyledons</taxon>
        <taxon>Gunneridae</taxon>
        <taxon>Pentapetalae</taxon>
        <taxon>rosids</taxon>
        <taxon>fabids</taxon>
        <taxon>Fabales</taxon>
        <taxon>Fabaceae</taxon>
        <taxon>Caesalpinioideae</taxon>
        <taxon>Cassia clade</taxon>
        <taxon>Senna</taxon>
    </lineage>
</organism>
<dbReference type="Proteomes" id="UP000634136">
    <property type="component" value="Unassembled WGS sequence"/>
</dbReference>
<sequence>MGRAPTLIGPSKLNGIAEISRKSEPILPRKSKSKLGGLN</sequence>
<keyword evidence="2" id="KW-1185">Reference proteome</keyword>
<dbReference type="AlphaFoldDB" id="A0A834TY18"/>
<reference evidence="1" key="1">
    <citation type="submission" date="2020-09" db="EMBL/GenBank/DDBJ databases">
        <title>Genome-Enabled Discovery of Anthraquinone Biosynthesis in Senna tora.</title>
        <authorList>
            <person name="Kang S.-H."/>
            <person name="Pandey R.P."/>
            <person name="Lee C.-M."/>
            <person name="Sim J.-S."/>
            <person name="Jeong J.-T."/>
            <person name="Choi B.-S."/>
            <person name="Jung M."/>
            <person name="Ginzburg D."/>
            <person name="Zhao K."/>
            <person name="Won S.Y."/>
            <person name="Oh T.-J."/>
            <person name="Yu Y."/>
            <person name="Kim N.-H."/>
            <person name="Lee O.R."/>
            <person name="Lee T.-H."/>
            <person name="Bashyal P."/>
            <person name="Kim T.-S."/>
            <person name="Lee W.-H."/>
            <person name="Kawkins C."/>
            <person name="Kim C.-K."/>
            <person name="Kim J.S."/>
            <person name="Ahn B.O."/>
            <person name="Rhee S.Y."/>
            <person name="Sohng J.K."/>
        </authorList>
    </citation>
    <scope>NUCLEOTIDE SEQUENCE</scope>
    <source>
        <tissue evidence="1">Leaf</tissue>
    </source>
</reference>
<comment type="caution">
    <text evidence="1">The sequence shown here is derived from an EMBL/GenBank/DDBJ whole genome shotgun (WGS) entry which is preliminary data.</text>
</comment>
<evidence type="ECO:0000313" key="2">
    <source>
        <dbReference type="Proteomes" id="UP000634136"/>
    </source>
</evidence>
<evidence type="ECO:0000313" key="1">
    <source>
        <dbReference type="EMBL" id="KAF7830079.1"/>
    </source>
</evidence>
<dbReference type="EMBL" id="JAAIUW010000005">
    <property type="protein sequence ID" value="KAF7830079.1"/>
    <property type="molecule type" value="Genomic_DNA"/>
</dbReference>
<proteinExistence type="predicted"/>
<protein>
    <submittedName>
        <fullName evidence="1">Uncharacterized protein</fullName>
    </submittedName>
</protein>